<dbReference type="PANTHER" id="PTHR12517">
    <property type="entry name" value="VACUOLAR PROTEIN SORTING-ASSOCIATED PROTEIN 13B"/>
    <property type="match status" value="1"/>
</dbReference>
<evidence type="ECO:0000313" key="2">
    <source>
        <dbReference type="EMBL" id="CEK86268.1"/>
    </source>
</evidence>
<sequence length="1420" mass="156841">KDNQLVKIPLPDGTAYFHIWCRIFCQHFQGLPQKLIMLTPLYVVRTHLPHPLYIHLDSPKVKKSQEIMVQSYGHEFQLHCTGGDVTHQMSFRLCSDMLLSSPAVVLSTGLIGQLTRNQVSSVDIEQMCEQEMDTTHRQWPYLTNHSGTDTEKDMAISPASQVLLSDQIDWNLSSNINQSELTIEQKPSIDLNVRFSEYIPGCDTLLVEVSPSYLLYNATDMDIIISGSEDKTWCLGSGLTLAPSLIKDGFKLSVKYQSLTSAQKYIPMSEESIDYRRYNDDIGKVLFIDGFVHISFQIYFREANKIQVTFLTVTSSEQHNIRVICIRERFVLSNHTSRNLVTKLLALPLSPQQIQMSETEAVVVVSSCKQDNDSAQKHGNSVESLETINHRPQPLFRWLTTHNDQLQGLENEESKNEDVTYVYYVSFSSNTEHLMSISGDWQWSVPVRVVSSKDGHRMTTSVPDYIVTESLDCADLNGSAGGSSERIPVSHAICVVTQQVSGVTHIVVTDDTAPACIMENLCSFGLQFGQTCDKLAGNNATVQEQVELVSDLPWVPPGGWCHYTPPVINSELLAKDTISIPKLHFRAVDIQLPESSTLGTSEWSSSVQIFGNRDAFVRLPGFCDLKILIEISGMMTHLIIRPVSKAEVTAKEIRSRIMDRDEVKLITQANEDKPLKKLKSDLDLVSIESTSTSDTSMEPSSTSLPAVAPSLIFSQPSLSIPLPAIKSLVTTFPRFAEREKLRNHRELTVKTCVTLGVLCRNFTLVIQDESNLETVSDLLSVYFKDLFFACYPVSQGPDQTASETSYTVSVGEAQIDNQQYGIGTYDFPVILMPQKATKVTMSSIENITSLSVLELQAVMKSKSFLHVQIVTFSDLLWHQFVLEMVDISVKPLSLYVDDTFLYRLVEELEDFIPSRLAISSEVIDEVQGKLNRKLPVVVKLNSYTLSHPIRVKHMTIQPIKMLLSVHASLKLFLASDHTPLSMSKFERVNVYSTLHRITHVLTVHYASAAVFRAGIVVGSLEILGNPTGLVRSISTGVSDLISLPYSGLTRGPGAFVSGLSMGFGSLVKNVSAGMITSVTNFASSVSRNMDRLSFDSSHLERQEENRRNRPVGVSDGLKQGLTGFGISLLGAVAGLADQPMQTLLASGNQDKHRPSASSTASGLVTGVGKGLVGVFTKPIGGAAEFVSQTGQGILHGTGLAQLPTRREKSITRSRQELPNSLYKYSVKIFSALPNLELLLAVPATTCDLAGSVVLVELLLTPDVLVVVDIEEDAQQQAFTLSELECKRSCNDDGRVVLQWIDQFYGSSSLEQSHNSSKDRVAAFIDTQNSGEHQARTSSPIGHPVSKFLADNQLGSGEPAQNNPSSKCHITSNQSEAAPAQTNQSSMYPQYEFQMKPHLQHLFLTVFKLAKNKLQGKGFPV</sequence>
<feature type="compositionally biased region" description="Basic and acidic residues" evidence="1">
    <location>
        <begin position="1094"/>
        <end position="1107"/>
    </location>
</feature>
<evidence type="ECO:0000256" key="1">
    <source>
        <dbReference type="SAM" id="MobiDB-lite"/>
    </source>
</evidence>
<feature type="region of interest" description="Disordered" evidence="1">
    <location>
        <begin position="1349"/>
        <end position="1383"/>
    </location>
</feature>
<protein>
    <submittedName>
        <fullName evidence="2">Uncharacterized protein</fullName>
    </submittedName>
</protein>
<feature type="compositionally biased region" description="Polar residues" evidence="1">
    <location>
        <begin position="1352"/>
        <end position="1383"/>
    </location>
</feature>
<organism evidence="2">
    <name type="scientific">Arion vulgaris</name>
    <dbReference type="NCBI Taxonomy" id="1028688"/>
    <lineage>
        <taxon>Eukaryota</taxon>
        <taxon>Metazoa</taxon>
        <taxon>Spiralia</taxon>
        <taxon>Lophotrochozoa</taxon>
        <taxon>Mollusca</taxon>
        <taxon>Gastropoda</taxon>
        <taxon>Heterobranchia</taxon>
        <taxon>Euthyneura</taxon>
        <taxon>Panpulmonata</taxon>
        <taxon>Eupulmonata</taxon>
        <taxon>Stylommatophora</taxon>
        <taxon>Helicina</taxon>
        <taxon>Arionoidea</taxon>
        <taxon>Arionidae</taxon>
        <taxon>Arion</taxon>
    </lineage>
</organism>
<feature type="region of interest" description="Disordered" evidence="1">
    <location>
        <begin position="1094"/>
        <end position="1114"/>
    </location>
</feature>
<feature type="non-terminal residue" evidence="2">
    <location>
        <position position="1"/>
    </location>
</feature>
<dbReference type="PANTHER" id="PTHR12517:SF0">
    <property type="entry name" value="INTERMEMBRANE LIPID TRANSFER PROTEIN VPS13B"/>
    <property type="match status" value="1"/>
</dbReference>
<accession>A0A0B7AZQ3</accession>
<gene>
    <name evidence="2" type="primary">ORF152846</name>
</gene>
<dbReference type="InterPro" id="IPR039782">
    <property type="entry name" value="VPS13B"/>
</dbReference>
<name>A0A0B7AZQ3_9EUPU</name>
<dbReference type="EMBL" id="HACG01039403">
    <property type="protein sequence ID" value="CEK86268.1"/>
    <property type="molecule type" value="Transcribed_RNA"/>
</dbReference>
<proteinExistence type="predicted"/>
<reference evidence="2" key="1">
    <citation type="submission" date="2014-12" db="EMBL/GenBank/DDBJ databases">
        <title>Insight into the proteome of Arion vulgaris.</title>
        <authorList>
            <person name="Aradska J."/>
            <person name="Bulat T."/>
            <person name="Smidak R."/>
            <person name="Sarate P."/>
            <person name="Gangsoo J."/>
            <person name="Sialana F."/>
            <person name="Bilban M."/>
            <person name="Lubec G."/>
        </authorList>
    </citation>
    <scope>NUCLEOTIDE SEQUENCE</scope>
    <source>
        <tissue evidence="2">Skin</tissue>
    </source>
</reference>